<protein>
    <recommendedName>
        <fullName evidence="1">RNA-directed DNA polymerase</fullName>
        <ecNumber evidence="1">2.7.7.49</ecNumber>
    </recommendedName>
</protein>
<keyword evidence="3" id="KW-0548">Nucleotidyltransferase</keyword>
<evidence type="ECO:0000256" key="8">
    <source>
        <dbReference type="SAM" id="MobiDB-lite"/>
    </source>
</evidence>
<feature type="region of interest" description="Disordered" evidence="8">
    <location>
        <begin position="865"/>
        <end position="903"/>
    </location>
</feature>
<dbReference type="EC" id="2.7.7.49" evidence="1"/>
<dbReference type="InterPro" id="IPR041373">
    <property type="entry name" value="RT_RNaseH"/>
</dbReference>
<accession>A0ABQ5CG59</accession>
<dbReference type="CDD" id="cd00303">
    <property type="entry name" value="retropepsin_like"/>
    <property type="match status" value="1"/>
</dbReference>
<name>A0ABQ5CG59_9ASTR</name>
<dbReference type="PANTHER" id="PTHR34072:SF52">
    <property type="entry name" value="RIBONUCLEASE H"/>
    <property type="match status" value="1"/>
</dbReference>
<dbReference type="CDD" id="cd09274">
    <property type="entry name" value="RNase_HI_RT_Ty3"/>
    <property type="match status" value="1"/>
</dbReference>
<evidence type="ECO:0000259" key="9">
    <source>
        <dbReference type="Pfam" id="PF17917"/>
    </source>
</evidence>
<keyword evidence="6" id="KW-0378">Hydrolase</keyword>
<keyword evidence="4" id="KW-0540">Nuclease</keyword>
<gene>
    <name evidence="10" type="ORF">Tco_0895444</name>
</gene>
<keyword evidence="2" id="KW-0808">Transferase</keyword>
<evidence type="ECO:0000256" key="3">
    <source>
        <dbReference type="ARBA" id="ARBA00022695"/>
    </source>
</evidence>
<comment type="caution">
    <text evidence="10">The sequence shown here is derived from an EMBL/GenBank/DDBJ whole genome shotgun (WGS) entry which is preliminary data.</text>
</comment>
<reference evidence="10" key="1">
    <citation type="journal article" date="2022" name="Int. J. Mol. Sci.">
        <title>Draft Genome of Tanacetum Coccineum: Genomic Comparison of Closely Related Tanacetum-Family Plants.</title>
        <authorList>
            <person name="Yamashiro T."/>
            <person name="Shiraishi A."/>
            <person name="Nakayama K."/>
            <person name="Satake H."/>
        </authorList>
    </citation>
    <scope>NUCLEOTIDE SEQUENCE</scope>
</reference>
<keyword evidence="7 10" id="KW-0695">RNA-directed DNA polymerase</keyword>
<reference evidence="10" key="2">
    <citation type="submission" date="2022-01" db="EMBL/GenBank/DDBJ databases">
        <authorList>
            <person name="Yamashiro T."/>
            <person name="Shiraishi A."/>
            <person name="Satake H."/>
            <person name="Nakayama K."/>
        </authorList>
    </citation>
    <scope>NUCLEOTIDE SEQUENCE</scope>
</reference>
<dbReference type="Proteomes" id="UP001151760">
    <property type="component" value="Unassembled WGS sequence"/>
</dbReference>
<sequence length="903" mass="102790">MPIELGSFDVIIGMDWLAKYHVVIICDEKIVRIPFGNEILIVCGDKSNNGHESQLNIISCTKTQKYLLKGCHVFLAHVTAKKAEDNSEEKRLEDVPIIPKVQFLDHVIDSKGIHMDPAKIDSIKDWTSPKTAMKIRQFLELAGYYRRFIEGFSKIAKSMTKLTQKKVNAPILALPEGAENFIVYCDVSHKGLGVVLMQKKKVIAYASRQLKIHEKNYTTHDLELGAVVFALKTWRHYLYGTKCTLFTDHKSLQHILDKKELNMRQRRWLELLSGPRIKKRTKRAKKSRNSSSGIVEESPCSSSHSRIMDPNSSLGKICLGENVVVISSDKDEGSGDWNSLKFQDTANSGQKKETKAMVFYQMDTEEVSDRFVTPCFVNGLEAYDVKKGNKVVKKELIVALRGKIYFVKFIINPEEDDVEPRVIFGRSFLCMTKAITDFSAGTITIYPDIVPFLKETEEKEKSNDDWDHLLDFNIDDIPLLGEEGLPPFVCKMRKSSRNKKRAIENLNFFYQDIGTSSSACGHLTQEEAAKEALAIGMSQKFALLEEERPIIETMAYHDIYKKILDEVWKDKVELDGKIVKEEEEEVKRIKGEASKEKDDPGAFIFPIRLEGQVNENALADTGSDINTMPYRIYEQLGREEMKKVDRGITMINHTQAEAMGILTNVLCQVGVTTLIAKFLILDILIDRDSPIVVGRRFLHTIGGIVNTPERIFLTFDGFCHQTVRAARSDVMRNAKSDSDDEEDYQIKRNKFGAPINGPKPAPYLNCNDPTERSLAIQINVNWKPDYKGCYTKEEEATRQWRTKIRDLDTITLRDLIDSGGKLIPEDPQPGVPRVGIPRPPRASMQDLYQGVFEYMAGVYSVPLQGAYNPPGYAQPQYDQYYQQYQPPPPQYPPQYQQQQDDDE</sequence>
<evidence type="ECO:0000313" key="11">
    <source>
        <dbReference type="Proteomes" id="UP001151760"/>
    </source>
</evidence>
<feature type="region of interest" description="Disordered" evidence="8">
    <location>
        <begin position="819"/>
        <end position="840"/>
    </location>
</feature>
<dbReference type="Pfam" id="PF08284">
    <property type="entry name" value="RVP_2"/>
    <property type="match status" value="1"/>
</dbReference>
<feature type="region of interest" description="Disordered" evidence="8">
    <location>
        <begin position="279"/>
        <end position="307"/>
    </location>
</feature>
<keyword evidence="11" id="KW-1185">Reference proteome</keyword>
<dbReference type="SUPFAM" id="SSF56672">
    <property type="entry name" value="DNA/RNA polymerases"/>
    <property type="match status" value="1"/>
</dbReference>
<evidence type="ECO:0000256" key="6">
    <source>
        <dbReference type="ARBA" id="ARBA00022801"/>
    </source>
</evidence>
<dbReference type="InterPro" id="IPR043128">
    <property type="entry name" value="Rev_trsase/Diguanyl_cyclase"/>
</dbReference>
<evidence type="ECO:0000256" key="5">
    <source>
        <dbReference type="ARBA" id="ARBA00022759"/>
    </source>
</evidence>
<evidence type="ECO:0000256" key="1">
    <source>
        <dbReference type="ARBA" id="ARBA00012493"/>
    </source>
</evidence>
<dbReference type="Pfam" id="PF17917">
    <property type="entry name" value="RT_RNaseH"/>
    <property type="match status" value="1"/>
</dbReference>
<proteinExistence type="predicted"/>
<dbReference type="InterPro" id="IPR021109">
    <property type="entry name" value="Peptidase_aspartic_dom_sf"/>
</dbReference>
<feature type="compositionally biased region" description="Low complexity" evidence="8">
    <location>
        <begin position="874"/>
        <end position="884"/>
    </location>
</feature>
<evidence type="ECO:0000256" key="7">
    <source>
        <dbReference type="ARBA" id="ARBA00022918"/>
    </source>
</evidence>
<dbReference type="InterPro" id="IPR043502">
    <property type="entry name" value="DNA/RNA_pol_sf"/>
</dbReference>
<feature type="compositionally biased region" description="Basic residues" evidence="8">
    <location>
        <begin position="279"/>
        <end position="288"/>
    </location>
</feature>
<dbReference type="PANTHER" id="PTHR34072">
    <property type="entry name" value="ENZYMATIC POLYPROTEIN-RELATED"/>
    <property type="match status" value="1"/>
</dbReference>
<feature type="compositionally biased region" description="Low complexity" evidence="8">
    <location>
        <begin position="893"/>
        <end position="903"/>
    </location>
</feature>
<organism evidence="10 11">
    <name type="scientific">Tanacetum coccineum</name>
    <dbReference type="NCBI Taxonomy" id="301880"/>
    <lineage>
        <taxon>Eukaryota</taxon>
        <taxon>Viridiplantae</taxon>
        <taxon>Streptophyta</taxon>
        <taxon>Embryophyta</taxon>
        <taxon>Tracheophyta</taxon>
        <taxon>Spermatophyta</taxon>
        <taxon>Magnoliopsida</taxon>
        <taxon>eudicotyledons</taxon>
        <taxon>Gunneridae</taxon>
        <taxon>Pentapetalae</taxon>
        <taxon>asterids</taxon>
        <taxon>campanulids</taxon>
        <taxon>Asterales</taxon>
        <taxon>Asteraceae</taxon>
        <taxon>Asteroideae</taxon>
        <taxon>Anthemideae</taxon>
        <taxon>Anthemidinae</taxon>
        <taxon>Tanacetum</taxon>
    </lineage>
</organism>
<dbReference type="EMBL" id="BQNB010014219">
    <property type="protein sequence ID" value="GJT25507.1"/>
    <property type="molecule type" value="Genomic_DNA"/>
</dbReference>
<evidence type="ECO:0000313" key="10">
    <source>
        <dbReference type="EMBL" id="GJT25507.1"/>
    </source>
</evidence>
<dbReference type="GO" id="GO:0003964">
    <property type="term" value="F:RNA-directed DNA polymerase activity"/>
    <property type="evidence" value="ECO:0007669"/>
    <property type="project" value="UniProtKB-KW"/>
</dbReference>
<feature type="compositionally biased region" description="Polar residues" evidence="8">
    <location>
        <begin position="289"/>
        <end position="307"/>
    </location>
</feature>
<evidence type="ECO:0000256" key="4">
    <source>
        <dbReference type="ARBA" id="ARBA00022722"/>
    </source>
</evidence>
<dbReference type="Gene3D" id="2.40.70.10">
    <property type="entry name" value="Acid Proteases"/>
    <property type="match status" value="1"/>
</dbReference>
<feature type="domain" description="Reverse transcriptase RNase H-like" evidence="9">
    <location>
        <begin position="179"/>
        <end position="273"/>
    </location>
</feature>
<dbReference type="Gene3D" id="3.30.70.270">
    <property type="match status" value="1"/>
</dbReference>
<keyword evidence="5" id="KW-0255">Endonuclease</keyword>
<evidence type="ECO:0000256" key="2">
    <source>
        <dbReference type="ARBA" id="ARBA00022679"/>
    </source>
</evidence>
<dbReference type="Gene3D" id="3.10.20.370">
    <property type="match status" value="1"/>
</dbReference>